<feature type="region of interest" description="Disordered" evidence="2">
    <location>
        <begin position="539"/>
        <end position="585"/>
    </location>
</feature>
<protein>
    <submittedName>
        <fullName evidence="3">Uncharacterized protein</fullName>
    </submittedName>
</protein>
<dbReference type="OrthoDB" id="361825at2759"/>
<feature type="coiled-coil region" evidence="1">
    <location>
        <begin position="104"/>
        <end position="155"/>
    </location>
</feature>
<accession>L0B0U5</accession>
<dbReference type="EMBL" id="CP001670">
    <property type="protein sequence ID" value="AFZ81472.1"/>
    <property type="molecule type" value="Genomic_DNA"/>
</dbReference>
<keyword evidence="4" id="KW-1185">Reference proteome</keyword>
<feature type="region of interest" description="Disordered" evidence="2">
    <location>
        <begin position="280"/>
        <end position="304"/>
    </location>
</feature>
<feature type="region of interest" description="Disordered" evidence="2">
    <location>
        <begin position="22"/>
        <end position="45"/>
    </location>
</feature>
<dbReference type="GeneID" id="15805868"/>
<evidence type="ECO:0000313" key="3">
    <source>
        <dbReference type="EMBL" id="AFZ81472.1"/>
    </source>
</evidence>
<evidence type="ECO:0000256" key="2">
    <source>
        <dbReference type="SAM" id="MobiDB-lite"/>
    </source>
</evidence>
<evidence type="ECO:0000256" key="1">
    <source>
        <dbReference type="SAM" id="Coils"/>
    </source>
</evidence>
<organism evidence="3 4">
    <name type="scientific">Theileria equi strain WA</name>
    <dbReference type="NCBI Taxonomy" id="1537102"/>
    <lineage>
        <taxon>Eukaryota</taxon>
        <taxon>Sar</taxon>
        <taxon>Alveolata</taxon>
        <taxon>Apicomplexa</taxon>
        <taxon>Aconoidasida</taxon>
        <taxon>Piroplasmida</taxon>
        <taxon>Theileriidae</taxon>
        <taxon>Theileria</taxon>
    </lineage>
</organism>
<feature type="region of interest" description="Disordered" evidence="2">
    <location>
        <begin position="459"/>
        <end position="481"/>
    </location>
</feature>
<dbReference type="Proteomes" id="UP000031512">
    <property type="component" value="Chromosome 3"/>
</dbReference>
<proteinExistence type="predicted"/>
<sequence length="585" mass="66201">MNFLKGIVDGILSEDVSESANKPKFSRVVDSDDSETPNATESYSHRTKTTHGVFINNVIEQLGHLYQSERDKCLESLVVRYGEGCVQQLSQMLRTNHETILILTQQLENNIAALRDVNRKIESAAVQQLQLRNENDKLQHKIQLLNTENMSLKSQLTQSDITIKSKDSHIARLNEIIYDGKCTFESMKRRCGEFYRYKTEIDELKKKLELAEGHIEMLKQERNQFWNNTSLKVTDEIVKNRIANALERQDKAIAIAKLMASQPLNMGSFFRYTPKRMQTKYRASESDAEDDLQESGQESPKIYNGPLCELKSRVESLEDENAHLKEINDDLHTMYADLSKSCMDIKRNFLQESIDSLTSFLPQRTTPIQLIFVQPTGVLDLEFDTKILSDSSNSLLKQNLAASTSKNTPLQDFTNDNTGVVVDDRKPLAAESRIVSIDEENKRKSAAWDTDWDFFEEVSSQPNVETNKENASGEGEHGDIDRNIGSYESAVSFEDTKAASVDKLEKIDELVQVDSPVGTRLYTDGKFSAETALLVDLGSPVRGNTIDKPSFEGEPSTDDKLPKAEPSKSNSAWDNIDFDDEMFNE</sequence>
<dbReference type="RefSeq" id="XP_004831138.1">
    <property type="nucleotide sequence ID" value="XM_004831081.1"/>
</dbReference>
<dbReference type="eggNOG" id="ENOG502QX2W">
    <property type="taxonomic scope" value="Eukaryota"/>
</dbReference>
<gene>
    <name evidence="3" type="ORF">BEWA_008840</name>
</gene>
<name>L0B0U5_THEEQ</name>
<feature type="compositionally biased region" description="Basic and acidic residues" evidence="2">
    <location>
        <begin position="557"/>
        <end position="566"/>
    </location>
</feature>
<reference evidence="3 4" key="1">
    <citation type="journal article" date="2012" name="BMC Genomics">
        <title>Comparative genomic analysis and phylogenetic position of Theileria equi.</title>
        <authorList>
            <person name="Kappmeyer L.S."/>
            <person name="Thiagarajan M."/>
            <person name="Herndon D.R."/>
            <person name="Ramsay J.D."/>
            <person name="Caler E."/>
            <person name="Djikeng A."/>
            <person name="Gillespie J.J."/>
            <person name="Lau A.O."/>
            <person name="Roalson E.H."/>
            <person name="Silva J.C."/>
            <person name="Silva M.G."/>
            <person name="Suarez C.E."/>
            <person name="Ueti M.W."/>
            <person name="Nene V.M."/>
            <person name="Mealey R.H."/>
            <person name="Knowles D.P."/>
            <person name="Brayton K.A."/>
        </authorList>
    </citation>
    <scope>NUCLEOTIDE SEQUENCE [LARGE SCALE GENOMIC DNA]</scope>
    <source>
        <strain evidence="3 4">WA</strain>
    </source>
</reference>
<dbReference type="KEGG" id="beq:BEWA_008840"/>
<feature type="compositionally biased region" description="Acidic residues" evidence="2">
    <location>
        <begin position="576"/>
        <end position="585"/>
    </location>
</feature>
<keyword evidence="1" id="KW-0175">Coiled coil</keyword>
<dbReference type="VEuPathDB" id="PiroplasmaDB:BEWA_008840"/>
<evidence type="ECO:0000313" key="4">
    <source>
        <dbReference type="Proteomes" id="UP000031512"/>
    </source>
</evidence>
<dbReference type="AlphaFoldDB" id="L0B0U5"/>